<gene>
    <name evidence="1" type="ORF">S12H4_27615</name>
</gene>
<proteinExistence type="predicted"/>
<feature type="non-terminal residue" evidence="1">
    <location>
        <position position="1"/>
    </location>
</feature>
<protein>
    <submittedName>
        <fullName evidence="1">Uncharacterized protein</fullName>
    </submittedName>
</protein>
<sequence>VVDRKNKTHLFYLKEDAFHWQGGSHLETTTFWTKQLQAELVETLREERCNQNILQAM</sequence>
<dbReference type="AlphaFoldDB" id="X1V2B5"/>
<evidence type="ECO:0000313" key="1">
    <source>
        <dbReference type="EMBL" id="GAI98779.1"/>
    </source>
</evidence>
<dbReference type="EMBL" id="BARW01015775">
    <property type="protein sequence ID" value="GAI98779.1"/>
    <property type="molecule type" value="Genomic_DNA"/>
</dbReference>
<organism evidence="1">
    <name type="scientific">marine sediment metagenome</name>
    <dbReference type="NCBI Taxonomy" id="412755"/>
    <lineage>
        <taxon>unclassified sequences</taxon>
        <taxon>metagenomes</taxon>
        <taxon>ecological metagenomes</taxon>
    </lineage>
</organism>
<name>X1V2B5_9ZZZZ</name>
<accession>X1V2B5</accession>
<reference evidence="1" key="1">
    <citation type="journal article" date="2014" name="Front. Microbiol.">
        <title>High frequency of phylogenetically diverse reductive dehalogenase-homologous genes in deep subseafloor sedimentary metagenomes.</title>
        <authorList>
            <person name="Kawai M."/>
            <person name="Futagami T."/>
            <person name="Toyoda A."/>
            <person name="Takaki Y."/>
            <person name="Nishi S."/>
            <person name="Hori S."/>
            <person name="Arai W."/>
            <person name="Tsubouchi T."/>
            <person name="Morono Y."/>
            <person name="Uchiyama I."/>
            <person name="Ito T."/>
            <person name="Fujiyama A."/>
            <person name="Inagaki F."/>
            <person name="Takami H."/>
        </authorList>
    </citation>
    <scope>NUCLEOTIDE SEQUENCE</scope>
    <source>
        <strain evidence="1">Expedition CK06-06</strain>
    </source>
</reference>
<comment type="caution">
    <text evidence="1">The sequence shown here is derived from an EMBL/GenBank/DDBJ whole genome shotgun (WGS) entry which is preliminary data.</text>
</comment>